<name>A0A5C7J3H9_9BACT</name>
<dbReference type="AlphaFoldDB" id="A0A5C7J3H9"/>
<sequence length="531" mass="58030">MFHYSESTYITAEEKTSLSLPIFIKHLLRPTLILLFILVMVGSSLNIQLNQTETPTEASASPATAKFSNFNKIIAKAAECEEGDDTCSKKKLEEALESSKLDSNSDGFGEALDGAKAVDNCSTSTQGIKEAVSRVFSVDYMNCTPSATIDNNTGTYKTLLQGNNWRNCGIPSGPKFPGQEDNTIFWHNCDVPNLLTEMLQDINYAFFPQGVTGASVQPVKTNNGWFGYSSQTPGFGDNQGSVLQDGSANITALEAFGYNLRYSEYKGEWDYIKVMTSARALSNFGAMDSMKLGVQTFFKSVSGGVKGAVNGFMDNLKAKDITSLLTAPSRILKGWTSGGTSSAINSILDTSDANVFATMSWYRPNFGGTLYNARQLTQDEISRHITNQINKFLGTLNIPVAEPPEDLAAASYSKLASITRPRPGKCIGEWTVSEKQIVNMPGEEKTKDRSGNVSEIPFAGTKEDCEKFIENASKPTGLPDNWAITSTKVTISTFENQFTLAQWETEAGWEAVARKYQIYCTIERTVDAEGD</sequence>
<proteinExistence type="predicted"/>
<accession>A0A5C7J3H9</accession>
<dbReference type="EMBL" id="SSDS01000102">
    <property type="protein sequence ID" value="TXG75824.1"/>
    <property type="molecule type" value="Genomic_DNA"/>
</dbReference>
<evidence type="ECO:0000313" key="1">
    <source>
        <dbReference type="EMBL" id="TXG75824.1"/>
    </source>
</evidence>
<gene>
    <name evidence="1" type="ORF">E6Q11_06520</name>
</gene>
<reference evidence="1 2" key="1">
    <citation type="submission" date="2018-09" db="EMBL/GenBank/DDBJ databases">
        <title>Metagenome Assembled Genomes from an Advanced Water Purification Facility.</title>
        <authorList>
            <person name="Stamps B.W."/>
            <person name="Spear J.R."/>
        </authorList>
    </citation>
    <scope>NUCLEOTIDE SEQUENCE [LARGE SCALE GENOMIC DNA]</scope>
    <source>
        <strain evidence="1">Bin_63_2</strain>
    </source>
</reference>
<protein>
    <submittedName>
        <fullName evidence="1">Uncharacterized protein</fullName>
    </submittedName>
</protein>
<organism evidence="1 2">
    <name type="scientific">Candidatus Dojkabacteria bacterium</name>
    <dbReference type="NCBI Taxonomy" id="2099670"/>
    <lineage>
        <taxon>Bacteria</taxon>
        <taxon>Candidatus Dojkabacteria</taxon>
    </lineage>
</organism>
<feature type="non-terminal residue" evidence="1">
    <location>
        <position position="531"/>
    </location>
</feature>
<comment type="caution">
    <text evidence="1">The sequence shown here is derived from an EMBL/GenBank/DDBJ whole genome shotgun (WGS) entry which is preliminary data.</text>
</comment>
<dbReference type="Proteomes" id="UP000321026">
    <property type="component" value="Unassembled WGS sequence"/>
</dbReference>
<evidence type="ECO:0000313" key="2">
    <source>
        <dbReference type="Proteomes" id="UP000321026"/>
    </source>
</evidence>